<evidence type="ECO:0000313" key="1">
    <source>
        <dbReference type="EMBL" id="KAK5692359.1"/>
    </source>
</evidence>
<dbReference type="InterPro" id="IPR025356">
    <property type="entry name" value="DUF4260"/>
</dbReference>
<comment type="caution">
    <text evidence="1">The sequence shown here is derived from an EMBL/GenBank/DDBJ whole genome shotgun (WGS) entry which is preliminary data.</text>
</comment>
<name>A0AAN7ZYV5_9PEZI</name>
<dbReference type="Proteomes" id="UP001310594">
    <property type="component" value="Unassembled WGS sequence"/>
</dbReference>
<dbReference type="Pfam" id="PF14079">
    <property type="entry name" value="DUF4260"/>
    <property type="match status" value="1"/>
</dbReference>
<sequence>MSDGTIHGWPRYVLQAEAATIFAGAIWAYARSGQSWWIFASGLLLPDLGMVGYLSNTKLGSIFYNAVHTETPPIVLLCAGYARQDPRIVGPALIWLAHIGMDRMLGFGLKYHDSFQHTHLGVMGGSTKTK</sequence>
<dbReference type="EMBL" id="JAVRQU010000019">
    <property type="protein sequence ID" value="KAK5692359.1"/>
    <property type="molecule type" value="Genomic_DNA"/>
</dbReference>
<organism evidence="1 2">
    <name type="scientific">Elasticomyces elasticus</name>
    <dbReference type="NCBI Taxonomy" id="574655"/>
    <lineage>
        <taxon>Eukaryota</taxon>
        <taxon>Fungi</taxon>
        <taxon>Dikarya</taxon>
        <taxon>Ascomycota</taxon>
        <taxon>Pezizomycotina</taxon>
        <taxon>Dothideomycetes</taxon>
        <taxon>Dothideomycetidae</taxon>
        <taxon>Mycosphaerellales</taxon>
        <taxon>Teratosphaeriaceae</taxon>
        <taxon>Elasticomyces</taxon>
    </lineage>
</organism>
<reference evidence="1" key="1">
    <citation type="submission" date="2023-08" db="EMBL/GenBank/DDBJ databases">
        <title>Black Yeasts Isolated from many extreme environments.</title>
        <authorList>
            <person name="Coleine C."/>
            <person name="Stajich J.E."/>
            <person name="Selbmann L."/>
        </authorList>
    </citation>
    <scope>NUCLEOTIDE SEQUENCE</scope>
    <source>
        <strain evidence="1">CCFEE 5810</strain>
    </source>
</reference>
<accession>A0AAN7ZYV5</accession>
<evidence type="ECO:0000313" key="2">
    <source>
        <dbReference type="Proteomes" id="UP001310594"/>
    </source>
</evidence>
<gene>
    <name evidence="1" type="ORF">LTR97_010667</name>
</gene>
<protein>
    <recommendedName>
        <fullName evidence="3">DUF4260 domain-containing protein</fullName>
    </recommendedName>
</protein>
<dbReference type="AlphaFoldDB" id="A0AAN7ZYV5"/>
<evidence type="ECO:0008006" key="3">
    <source>
        <dbReference type="Google" id="ProtNLM"/>
    </source>
</evidence>
<proteinExistence type="predicted"/>